<feature type="transmembrane region" description="Helical" evidence="8">
    <location>
        <begin position="102"/>
        <end position="124"/>
    </location>
</feature>
<dbReference type="PANTHER" id="PTHR22911">
    <property type="entry name" value="ACYL-MALONYL CONDENSING ENZYME-RELATED"/>
    <property type="match status" value="1"/>
</dbReference>
<evidence type="ECO:0000256" key="7">
    <source>
        <dbReference type="ARBA" id="ARBA00023136"/>
    </source>
</evidence>
<dbReference type="PANTHER" id="PTHR22911:SF137">
    <property type="entry name" value="SOLUTE CARRIER FAMILY 35 MEMBER G2-RELATED"/>
    <property type="match status" value="1"/>
</dbReference>
<dbReference type="STRING" id="1548547.BA177_08480"/>
<dbReference type="EMBL" id="CP016268">
    <property type="protein sequence ID" value="ANO53108.1"/>
    <property type="molecule type" value="Genomic_DNA"/>
</dbReference>
<protein>
    <recommendedName>
        <fullName evidence="9">EamA domain-containing protein</fullName>
    </recommendedName>
</protein>
<gene>
    <name evidence="10" type="ORF">BA177_08480</name>
</gene>
<feature type="transmembrane region" description="Helical" evidence="8">
    <location>
        <begin position="269"/>
        <end position="287"/>
    </location>
</feature>
<comment type="subcellular location">
    <subcellularLocation>
        <location evidence="1">Cell membrane</location>
        <topology evidence="1">Multi-pass membrane protein</topology>
    </subcellularLocation>
</comment>
<feature type="transmembrane region" description="Helical" evidence="8">
    <location>
        <begin position="42"/>
        <end position="63"/>
    </location>
</feature>
<accession>A0A193LL16</accession>
<dbReference type="Proteomes" id="UP000092695">
    <property type="component" value="Chromosome"/>
</dbReference>
<evidence type="ECO:0000259" key="9">
    <source>
        <dbReference type="Pfam" id="PF00892"/>
    </source>
</evidence>
<keyword evidence="3" id="KW-0813">Transport</keyword>
<dbReference type="GO" id="GO:0005886">
    <property type="term" value="C:plasma membrane"/>
    <property type="evidence" value="ECO:0007669"/>
    <property type="project" value="UniProtKB-SubCell"/>
</dbReference>
<dbReference type="KEGG" id="woc:BA177_08480"/>
<feature type="transmembrane region" description="Helical" evidence="8">
    <location>
        <begin position="244"/>
        <end position="263"/>
    </location>
</feature>
<evidence type="ECO:0000256" key="5">
    <source>
        <dbReference type="ARBA" id="ARBA00022692"/>
    </source>
</evidence>
<dbReference type="NCBIfam" id="TIGR00688">
    <property type="entry name" value="rarD"/>
    <property type="match status" value="1"/>
</dbReference>
<keyword evidence="5 8" id="KW-0812">Transmembrane</keyword>
<evidence type="ECO:0000313" key="10">
    <source>
        <dbReference type="EMBL" id="ANO53108.1"/>
    </source>
</evidence>
<dbReference type="SUPFAM" id="SSF103481">
    <property type="entry name" value="Multidrug resistance efflux transporter EmrE"/>
    <property type="match status" value="2"/>
</dbReference>
<proteinExistence type="inferred from homology"/>
<feature type="domain" description="EamA" evidence="9">
    <location>
        <begin position="12"/>
        <end position="147"/>
    </location>
</feature>
<sequence length="303" mass="33245">MTETPEARARNGVIAALAAFSMWGFLPIYFKVTQHVPALEILAHRIVWAVPFGALIILLRRQWPEVRRAFGHRRTLALLIAASMFIAVNWLVYIWAVQQSQIFQASLGYYINPLMYVVIGVFLLGETLRRVQILAVILATIGVAVLTFSGGQFPLISIVLATSFTFYGVIRKKTEVGAMPGLFIETTLLLPLALGYVIYLATAGTAVFANSGVGDSWLLVLAGPLTVLPLLCFALAARRLTLSTVGFMQFLAPTLQFIVGVAYGERLSTAHLICFAFIWSAVLLFSLDAWRSSRVRVPVAQPG</sequence>
<evidence type="ECO:0000256" key="8">
    <source>
        <dbReference type="SAM" id="Phobius"/>
    </source>
</evidence>
<organism evidence="10 11">
    <name type="scientific">Woeseia oceani</name>
    <dbReference type="NCBI Taxonomy" id="1548547"/>
    <lineage>
        <taxon>Bacteria</taxon>
        <taxon>Pseudomonadati</taxon>
        <taxon>Pseudomonadota</taxon>
        <taxon>Gammaproteobacteria</taxon>
        <taxon>Woeseiales</taxon>
        <taxon>Woeseiaceae</taxon>
        <taxon>Woeseia</taxon>
    </lineage>
</organism>
<feature type="transmembrane region" description="Helical" evidence="8">
    <location>
        <begin position="12"/>
        <end position="30"/>
    </location>
</feature>
<evidence type="ECO:0000313" key="11">
    <source>
        <dbReference type="Proteomes" id="UP000092695"/>
    </source>
</evidence>
<feature type="transmembrane region" description="Helical" evidence="8">
    <location>
        <begin position="216"/>
        <end position="237"/>
    </location>
</feature>
<keyword evidence="11" id="KW-1185">Reference proteome</keyword>
<name>A0A193LL16_9GAMM</name>
<keyword evidence="4" id="KW-1003">Cell membrane</keyword>
<evidence type="ECO:0000256" key="6">
    <source>
        <dbReference type="ARBA" id="ARBA00022989"/>
    </source>
</evidence>
<feature type="transmembrane region" description="Helical" evidence="8">
    <location>
        <begin position="182"/>
        <end position="204"/>
    </location>
</feature>
<dbReference type="AlphaFoldDB" id="A0A193LL16"/>
<feature type="transmembrane region" description="Helical" evidence="8">
    <location>
        <begin position="75"/>
        <end position="96"/>
    </location>
</feature>
<reference evidence="10 11" key="1">
    <citation type="submission" date="2016-06" db="EMBL/GenBank/DDBJ databases">
        <title>Complete genome sequence of a deep-branching marine Gamma Proteobacterium Woeseia oceani type strain XK5.</title>
        <authorList>
            <person name="Mu D."/>
            <person name="Du Z."/>
        </authorList>
    </citation>
    <scope>NUCLEOTIDE SEQUENCE [LARGE SCALE GENOMIC DNA]</scope>
    <source>
        <strain evidence="10 11">XK5</strain>
    </source>
</reference>
<evidence type="ECO:0000256" key="3">
    <source>
        <dbReference type="ARBA" id="ARBA00022448"/>
    </source>
</evidence>
<feature type="transmembrane region" description="Helical" evidence="8">
    <location>
        <begin position="131"/>
        <end position="148"/>
    </location>
</feature>
<dbReference type="InterPro" id="IPR037185">
    <property type="entry name" value="EmrE-like"/>
</dbReference>
<evidence type="ECO:0000256" key="4">
    <source>
        <dbReference type="ARBA" id="ARBA00022475"/>
    </source>
</evidence>
<keyword evidence="6 8" id="KW-1133">Transmembrane helix</keyword>
<feature type="transmembrane region" description="Helical" evidence="8">
    <location>
        <begin position="154"/>
        <end position="170"/>
    </location>
</feature>
<comment type="similarity">
    <text evidence="2">Belongs to the EamA transporter family.</text>
</comment>
<keyword evidence="7 8" id="KW-0472">Membrane</keyword>
<evidence type="ECO:0000256" key="2">
    <source>
        <dbReference type="ARBA" id="ARBA00007362"/>
    </source>
</evidence>
<dbReference type="Pfam" id="PF00892">
    <property type="entry name" value="EamA"/>
    <property type="match status" value="1"/>
</dbReference>
<dbReference type="InterPro" id="IPR004626">
    <property type="entry name" value="RarD"/>
</dbReference>
<evidence type="ECO:0000256" key="1">
    <source>
        <dbReference type="ARBA" id="ARBA00004651"/>
    </source>
</evidence>
<dbReference type="InterPro" id="IPR000620">
    <property type="entry name" value="EamA_dom"/>
</dbReference>